<dbReference type="Pfam" id="PF00400">
    <property type="entry name" value="WD40"/>
    <property type="match status" value="1"/>
</dbReference>
<dbReference type="Pfam" id="PF01105">
    <property type="entry name" value="EMP24_GP25L"/>
    <property type="match status" value="1"/>
</dbReference>
<feature type="region of interest" description="Disordered" evidence="7">
    <location>
        <begin position="1446"/>
        <end position="1519"/>
    </location>
</feature>
<dbReference type="SMART" id="SM01190">
    <property type="entry name" value="EMP24_GP25L"/>
    <property type="match status" value="1"/>
</dbReference>
<proteinExistence type="inferred from homology"/>
<keyword evidence="8" id="KW-0812">Transmembrane</keyword>
<evidence type="ECO:0000313" key="12">
    <source>
        <dbReference type="Proteomes" id="UP000199069"/>
    </source>
</evidence>
<keyword evidence="6" id="KW-0175">Coiled coil</keyword>
<keyword evidence="9" id="KW-0732">Signal</keyword>
<dbReference type="SMART" id="SM00320">
    <property type="entry name" value="WD40"/>
    <property type="match status" value="5"/>
</dbReference>
<dbReference type="InterPro" id="IPR009038">
    <property type="entry name" value="GOLD_dom"/>
</dbReference>
<evidence type="ECO:0000313" key="11">
    <source>
        <dbReference type="EMBL" id="CTR05935.1"/>
    </source>
</evidence>
<evidence type="ECO:0000256" key="3">
    <source>
        <dbReference type="ARBA" id="ARBA00022737"/>
    </source>
</evidence>
<dbReference type="EMBL" id="CWKI01000003">
    <property type="protein sequence ID" value="CTR05935.1"/>
    <property type="molecule type" value="Genomic_DNA"/>
</dbReference>
<feature type="domain" description="GOLD" evidence="10">
    <location>
        <begin position="29"/>
        <end position="229"/>
    </location>
</feature>
<evidence type="ECO:0000256" key="5">
    <source>
        <dbReference type="RuleBase" id="RU280818"/>
    </source>
</evidence>
<keyword evidence="3 5" id="KW-0677">Repeat</keyword>
<reference evidence="11 12" key="1">
    <citation type="submission" date="2015-07" db="EMBL/GenBank/DDBJ databases">
        <authorList>
            <person name="Cajimat M.N.B."/>
            <person name="Milazzo M.L."/>
            <person name="Fulhorst C.F."/>
        </authorList>
    </citation>
    <scope>NUCLEOTIDE SEQUENCE [LARGE SCALE GENOMIC DNA]</scope>
    <source>
        <strain evidence="11">Single colony</strain>
    </source>
</reference>
<dbReference type="SUPFAM" id="SSF69322">
    <property type="entry name" value="Tricorn protease domain 2"/>
    <property type="match status" value="1"/>
</dbReference>
<feature type="region of interest" description="Disordered" evidence="7">
    <location>
        <begin position="661"/>
        <end position="820"/>
    </location>
</feature>
<evidence type="ECO:0000256" key="8">
    <source>
        <dbReference type="SAM" id="Phobius"/>
    </source>
</evidence>
<feature type="compositionally biased region" description="Polar residues" evidence="7">
    <location>
        <begin position="761"/>
        <end position="778"/>
    </location>
</feature>
<keyword evidence="8" id="KW-0472">Membrane</keyword>
<dbReference type="InterPro" id="IPR001680">
    <property type="entry name" value="WD40_rpt"/>
</dbReference>
<evidence type="ECO:0000256" key="9">
    <source>
        <dbReference type="SAM" id="SignalP"/>
    </source>
</evidence>
<dbReference type="SMART" id="SM01167">
    <property type="entry name" value="DUF1900"/>
    <property type="match status" value="2"/>
</dbReference>
<keyword evidence="2 4" id="KW-0853">WD repeat</keyword>
<gene>
    <name evidence="11" type="primary">FGENESH: predicted gene_3.247</name>
    <name evidence="11" type="ORF">BN2166_0017960</name>
</gene>
<feature type="region of interest" description="Disordered" evidence="7">
    <location>
        <begin position="1547"/>
        <end position="1582"/>
    </location>
</feature>
<dbReference type="InterPro" id="IPR019775">
    <property type="entry name" value="WD40_repeat_CS"/>
</dbReference>
<evidence type="ECO:0000256" key="2">
    <source>
        <dbReference type="ARBA" id="ARBA00022574"/>
    </source>
</evidence>
<feature type="coiled-coil region" evidence="6">
    <location>
        <begin position="153"/>
        <end position="180"/>
    </location>
</feature>
<feature type="compositionally biased region" description="Polar residues" evidence="7">
    <location>
        <begin position="1622"/>
        <end position="1631"/>
    </location>
</feature>
<dbReference type="SUPFAM" id="SSF101908">
    <property type="entry name" value="Putative isomerase YbhE"/>
    <property type="match status" value="1"/>
</dbReference>
<name>A0A0K3CBL6_RHOTO</name>
<feature type="compositionally biased region" description="Low complexity" evidence="7">
    <location>
        <begin position="797"/>
        <end position="815"/>
    </location>
</feature>
<dbReference type="InterPro" id="IPR015505">
    <property type="entry name" value="Coronin"/>
</dbReference>
<dbReference type="PROSITE" id="PS00678">
    <property type="entry name" value="WD_REPEATS_1"/>
    <property type="match status" value="1"/>
</dbReference>
<dbReference type="Gene3D" id="2.130.10.10">
    <property type="entry name" value="YVTN repeat-like/Quinoprotein amine dehydrogenase"/>
    <property type="match status" value="2"/>
</dbReference>
<feature type="compositionally biased region" description="Low complexity" evidence="7">
    <location>
        <begin position="1638"/>
        <end position="1660"/>
    </location>
</feature>
<feature type="compositionally biased region" description="Basic and acidic residues" evidence="7">
    <location>
        <begin position="1562"/>
        <end position="1582"/>
    </location>
</feature>
<feature type="compositionally biased region" description="Low complexity" evidence="7">
    <location>
        <begin position="672"/>
        <end position="682"/>
    </location>
</feature>
<feature type="compositionally biased region" description="Basic and acidic residues" evidence="7">
    <location>
        <begin position="1662"/>
        <end position="1709"/>
    </location>
</feature>
<organism evidence="11 12">
    <name type="scientific">Rhodotorula toruloides</name>
    <name type="common">Yeast</name>
    <name type="synonym">Rhodosporidium toruloides</name>
    <dbReference type="NCBI Taxonomy" id="5286"/>
    <lineage>
        <taxon>Eukaryota</taxon>
        <taxon>Fungi</taxon>
        <taxon>Dikarya</taxon>
        <taxon>Basidiomycota</taxon>
        <taxon>Pucciniomycotina</taxon>
        <taxon>Microbotryomycetes</taxon>
        <taxon>Sporidiobolales</taxon>
        <taxon>Sporidiobolaceae</taxon>
        <taxon>Rhodotorula</taxon>
    </lineage>
</organism>
<dbReference type="PANTHER" id="PTHR10856:SF20">
    <property type="entry name" value="CORONIN-7"/>
    <property type="match status" value="1"/>
</dbReference>
<feature type="repeat" description="WD" evidence="4">
    <location>
        <begin position="434"/>
        <end position="466"/>
    </location>
</feature>
<dbReference type="Pfam" id="PF16300">
    <property type="entry name" value="WD40_4"/>
    <property type="match status" value="2"/>
</dbReference>
<feature type="compositionally biased region" description="Low complexity" evidence="7">
    <location>
        <begin position="710"/>
        <end position="760"/>
    </location>
</feature>
<evidence type="ECO:0000256" key="6">
    <source>
        <dbReference type="SAM" id="Coils"/>
    </source>
</evidence>
<evidence type="ECO:0000256" key="1">
    <source>
        <dbReference type="ARBA" id="ARBA00009482"/>
    </source>
</evidence>
<evidence type="ECO:0000256" key="7">
    <source>
        <dbReference type="SAM" id="MobiDB-lite"/>
    </source>
</evidence>
<feature type="compositionally biased region" description="Low complexity" evidence="7">
    <location>
        <begin position="779"/>
        <end position="788"/>
    </location>
</feature>
<dbReference type="InterPro" id="IPR015943">
    <property type="entry name" value="WD40/YVTN_repeat-like_dom_sf"/>
</dbReference>
<feature type="signal peptide" evidence="9">
    <location>
        <begin position="1"/>
        <end position="29"/>
    </location>
</feature>
<evidence type="ECO:0000256" key="4">
    <source>
        <dbReference type="PROSITE-ProRule" id="PRU00221"/>
    </source>
</evidence>
<dbReference type="PROSITE" id="PS50082">
    <property type="entry name" value="WD_REPEATS_2"/>
    <property type="match status" value="1"/>
</dbReference>
<feature type="chain" id="PRO_5005495027" description="Coronin" evidence="9">
    <location>
        <begin position="30"/>
        <end position="1709"/>
    </location>
</feature>
<dbReference type="PANTHER" id="PTHR10856">
    <property type="entry name" value="CORONIN"/>
    <property type="match status" value="1"/>
</dbReference>
<keyword evidence="12" id="KW-1185">Reference proteome</keyword>
<dbReference type="Proteomes" id="UP000199069">
    <property type="component" value="Unassembled WGS sequence"/>
</dbReference>
<feature type="compositionally biased region" description="Low complexity" evidence="7">
    <location>
        <begin position="1455"/>
        <end position="1467"/>
    </location>
</feature>
<protein>
    <recommendedName>
        <fullName evidence="5">Coronin</fullName>
    </recommendedName>
</protein>
<evidence type="ECO:0000259" key="10">
    <source>
        <dbReference type="SMART" id="SM01190"/>
    </source>
</evidence>
<sequence>MARTRHTPGRTSLLAAALALLVLPSLVSAVKFSLTAHHNPKPKCLWNYAMSDTLVVISVSSPVTGNDLQRLDMEVVDGSSSRNTYQAKRGLKGETRMAITTHADADLGVCFRNVLDPSVPEHQANKYERLIDLDVDIGADAVDYNAIAKQESLSGLEVEMRKLEGVVKEIVDELNYLKRREMRMRDTNGGCRLQLQSTNARVKNFFYLTFSTLILLGVWQVIHLRSYFKKILNPLYGSPSPTAALDSSPPLLVTSVPFSLSQLSRTRLKESWWSEIPVANALPSDGCDGIKATAEYWLALGSSSGSLVVLPYDHHGKFGMKAPTLQTGLRAVTAFEVDGFDRLLAVGGDNGQINVFELPPRSAFDPSNPSAQSPTPLLSVAASSASKPVDCIAFHPLAESIFLSTSHTSLAVWDASSQSTSPVFQISMPAQAWSARWSLDGKHVTTTGKDGKLRMWDVRSGSSDPVAEVAIHAGPKATRHIHISALSPTAAPQILTTGFSRTRDREYSLFDIRSLASGATKTQRIDTGTGVITPLVDESRGIVYLAGKGDMTLRWVEVGGPGGVTEGSAALPVPLLSAALAPPNTLELMKAEINRLVVLAGGGNDAIVPIPVTVPRRQYLDFHSDLYPPVNARVPAQAGQDWLSHKDEDALYLEKRHLDPSTPWVIGDKTRTSAASSAVSSAREARDSPAATSPSIPQPAVQVKTPEEPSAPSVSSVAPAAPVPAATVPATSAPTSTATSSASTATPSAPDSAAGAPAATFSNLSLNGKSSSPRPTFGSSAAKRSSSSVQPAPQPTAPKTAPTASATPPIRSSATLGDSMKPDAWSRKFLAGKTSLKPDYFDVHDLSSTMGNDVQLLKASSLYFFYPLAGPGGRLAFHPLARKGRLPVHPSCVSIGGTITDFAVDPFDSNRLFVAGDDSSIRVFWLPSNPDEEWKEGEVLTEATRTLTDARMDRISELHHHPAAKDILLSISDDKGNPAARLWNVGTGEMLLRAELPKGGVSSTAWSSDGSLLALATKNKQVHVLDPRSAASSLVSTAGHDSIRPVRVAWASDKHLLSTGFNRAASRELILYDFDGGKLTQVGKASLDISPAPLFPYCDIDTRIVLLYSRGDRSCLAYEVNFHPATPHEAFAKLPHFEHATLQSGFAFFPKISNDIKSVEIVRALRLTPSTVEAVSFTVPRAKTEYFQDDIFVPTRNVIKPSMTAEEYLSGANKPLEIVDLRPEGMKLLSGAPAPVKNISTRSKIKSDGLTDSQREQQHLDHLFQARSSIYLGNQEVEPVRSKNAIVQDDDECSFCTDASKGLLAASFALFRHSTSKTRTLALSIARHLRHTRDTMLSRSPFYPSLFSPFDDVFAGFESDVIAYRRRQLALARARQLEEEQRRRYEEAVNYRAALIRQAYEDEARRRDAAYLAREQRRREMERALRPATWHLVVEYREPARDEVIPAKQPITVAHPSSPKSTSTHPTDGAQQQASANISTEALPSASDASSKLPAADSVQSVEDVQAPDAASTSPAPRPAQREIFDLMNAFVADFDKHLATLFSTASTPARSSVPDASGTSRDAKTVDQDAESVAHKPRDDVRDASTSLFKTVEAIIAEGDKTLHRVHDELNKRTKSEHTQEVGSSSSPQVKGSDEVATATSPSKAEPAAPSASPSASAEMARVDEVIRQAKESDAKVEKLEIEERSIGTKMEGNEGKESARKVEDVVA</sequence>
<keyword evidence="8" id="KW-1133">Transmembrane helix</keyword>
<feature type="compositionally biased region" description="Polar residues" evidence="7">
    <location>
        <begin position="1469"/>
        <end position="1490"/>
    </location>
</feature>
<accession>A0A0K3CBL6</accession>
<comment type="similarity">
    <text evidence="1 5">Belongs to the WD repeat coronin family.</text>
</comment>
<feature type="region of interest" description="Disordered" evidence="7">
    <location>
        <begin position="1613"/>
        <end position="1709"/>
    </location>
</feature>
<feature type="transmembrane region" description="Helical" evidence="8">
    <location>
        <begin position="205"/>
        <end position="222"/>
    </location>
</feature>